<feature type="domain" description="Response regulatory" evidence="3">
    <location>
        <begin position="9"/>
        <end position="121"/>
    </location>
</feature>
<dbReference type="Pfam" id="PF00072">
    <property type="entry name" value="Response_reg"/>
    <property type="match status" value="1"/>
</dbReference>
<dbReference type="OrthoDB" id="6399952at2"/>
<dbReference type="GO" id="GO:0016791">
    <property type="term" value="F:phosphatase activity"/>
    <property type="evidence" value="ECO:0007669"/>
    <property type="project" value="TreeGrafter"/>
</dbReference>
<evidence type="ECO:0000313" key="5">
    <source>
        <dbReference type="Proteomes" id="UP000298049"/>
    </source>
</evidence>
<protein>
    <submittedName>
        <fullName evidence="4">Response regulator</fullName>
    </submittedName>
</protein>
<dbReference type="KEGG" id="hmi:soil367_09195"/>
<organism evidence="4 5">
    <name type="scientific">Hydrocarboniclastica marina</name>
    <dbReference type="NCBI Taxonomy" id="2259620"/>
    <lineage>
        <taxon>Bacteria</taxon>
        <taxon>Pseudomonadati</taxon>
        <taxon>Pseudomonadota</taxon>
        <taxon>Gammaproteobacteria</taxon>
        <taxon>Alteromonadales</taxon>
        <taxon>Alteromonadaceae</taxon>
        <taxon>Hydrocarboniclastica</taxon>
    </lineage>
</organism>
<dbReference type="Gene3D" id="1.20.5.390">
    <property type="entry name" value="L1 transposable element, trimerization domain"/>
    <property type="match status" value="1"/>
</dbReference>
<dbReference type="Gene3D" id="3.60.40.10">
    <property type="entry name" value="PPM-type phosphatase domain"/>
    <property type="match status" value="1"/>
</dbReference>
<name>A0A4V1D8R3_9ALTE</name>
<accession>A0A4V1D8R3</accession>
<keyword evidence="1" id="KW-0378">Hydrolase</keyword>
<sequence length="403" mass="44727">MSKKPQTERVLVIDKDKSAQRELARYLEGRGFYVTCHDTLAGAQAMLAERPPDMIFADLTPQAISKLGRLSAVEEQRIPIIAYAEATTADDVISALRAGASDFITKPLGLKSNIDEVLGKLFEHVRVNRLNQVYRQELEVINADLREGIAELRADQSAGRKVQLKMLPEHNRKFGSLNLDYLIKPSLYLSGDFLDYFAIDDHRVLVYIADVSGHGASSAFVTVLLKNLTNRLQRNLRRGSSDEVLFPDQFLSRINKELLDTRLGKHLTSFVGIIDMRERLLHYVVGAHFPLPILASAERAEFLEGSGLPVGLFAEPQWEIIQVPLPDPFSLVLFSDGILEVIEAKTLDEKERFLLELVSSGRQTIASLSAALGLDEISELPDDIAIVTVTDGAAERPEAPRGC</sequence>
<dbReference type="RefSeq" id="WP_136548813.1">
    <property type="nucleotide sequence ID" value="NZ_CP031093.1"/>
</dbReference>
<gene>
    <name evidence="4" type="ORF">soil367_09195</name>
</gene>
<dbReference type="Pfam" id="PF07228">
    <property type="entry name" value="SpoIIE"/>
    <property type="match status" value="1"/>
</dbReference>
<reference evidence="4 5" key="1">
    <citation type="submission" date="2018-07" db="EMBL/GenBank/DDBJ databases">
        <title>Marsedoiliclastica nanhaica gen. nov. sp. nov., a novel marine hydrocarbonoclastic bacterium isolated from an in-situ enriched hydrocarbon-degrading consortium in deep-sea sediment.</title>
        <authorList>
            <person name="Dong C."/>
            <person name="Ma T."/>
            <person name="Liu R."/>
            <person name="Shao Z."/>
        </authorList>
    </citation>
    <scope>NUCLEOTIDE SEQUENCE [LARGE SCALE GENOMIC DNA]</scope>
    <source>
        <strain evidence="5">soil36-7</strain>
    </source>
</reference>
<dbReference type="PROSITE" id="PS50110">
    <property type="entry name" value="RESPONSE_REGULATORY"/>
    <property type="match status" value="1"/>
</dbReference>
<dbReference type="SUPFAM" id="SSF52172">
    <property type="entry name" value="CheY-like"/>
    <property type="match status" value="1"/>
</dbReference>
<keyword evidence="5" id="KW-1185">Reference proteome</keyword>
<dbReference type="InterPro" id="IPR001932">
    <property type="entry name" value="PPM-type_phosphatase-like_dom"/>
</dbReference>
<dbReference type="SMART" id="SM00331">
    <property type="entry name" value="PP2C_SIG"/>
    <property type="match status" value="1"/>
</dbReference>
<dbReference type="Proteomes" id="UP000298049">
    <property type="component" value="Chromosome"/>
</dbReference>
<evidence type="ECO:0000259" key="3">
    <source>
        <dbReference type="PROSITE" id="PS50110"/>
    </source>
</evidence>
<evidence type="ECO:0000256" key="2">
    <source>
        <dbReference type="PROSITE-ProRule" id="PRU00169"/>
    </source>
</evidence>
<dbReference type="EMBL" id="CP031093">
    <property type="protein sequence ID" value="QCF26090.1"/>
    <property type="molecule type" value="Genomic_DNA"/>
</dbReference>
<dbReference type="AlphaFoldDB" id="A0A4V1D8R3"/>
<dbReference type="InterPro" id="IPR011006">
    <property type="entry name" value="CheY-like_superfamily"/>
</dbReference>
<dbReference type="GO" id="GO:0000160">
    <property type="term" value="P:phosphorelay signal transduction system"/>
    <property type="evidence" value="ECO:0007669"/>
    <property type="project" value="InterPro"/>
</dbReference>
<dbReference type="InterPro" id="IPR052016">
    <property type="entry name" value="Bact_Sigma-Reg"/>
</dbReference>
<dbReference type="PANTHER" id="PTHR43156:SF2">
    <property type="entry name" value="STAGE II SPORULATION PROTEIN E"/>
    <property type="match status" value="1"/>
</dbReference>
<dbReference type="InterPro" id="IPR036457">
    <property type="entry name" value="PPM-type-like_dom_sf"/>
</dbReference>
<proteinExistence type="predicted"/>
<evidence type="ECO:0000256" key="1">
    <source>
        <dbReference type="ARBA" id="ARBA00022801"/>
    </source>
</evidence>
<evidence type="ECO:0000313" key="4">
    <source>
        <dbReference type="EMBL" id="QCF26090.1"/>
    </source>
</evidence>
<dbReference type="PANTHER" id="PTHR43156">
    <property type="entry name" value="STAGE II SPORULATION PROTEIN E-RELATED"/>
    <property type="match status" value="1"/>
</dbReference>
<dbReference type="InterPro" id="IPR001789">
    <property type="entry name" value="Sig_transdc_resp-reg_receiver"/>
</dbReference>
<keyword evidence="2" id="KW-0597">Phosphoprotein</keyword>
<dbReference type="SMART" id="SM00448">
    <property type="entry name" value="REC"/>
    <property type="match status" value="1"/>
</dbReference>
<dbReference type="Gene3D" id="3.40.50.2300">
    <property type="match status" value="1"/>
</dbReference>
<feature type="modified residue" description="4-aspartylphosphate" evidence="2">
    <location>
        <position position="58"/>
    </location>
</feature>